<sequence>MPCHVRRGLTEQQRGCAGAIFRSAQHFRSLADVAAGGAPDKIGLVQACFTQACLVRPVDRPPGREPPLVEEPFSLMTNSISNLIPPPGPVQTIAPHIVPGLADLPHDLDLEDPEAVSALREHLRESPELAHFCARFFDSVDPDKSLDAWINLMLYRCAYERQQRPWGIDQPVEAACETVAKRLSPVGQDELLQAPDADAAPHPFSQYLAEAERLYLIGHLFLQRGEAEADPENFVRAAEACAAATQAYRQRNDPEQAAQAGHKTVEAYQGAGLLGKAVEAMEMPAEILSEANSLDEAIRVYLRVIHGYELWAGALRKDNAHQAAEHAYNAALATFSTVAELHCRCAATLLQKGAVTFAIKDYEKAVHHYTQGKRHGLAAQTSETVANIYLQSGQPQQAAQQHKNTARAHWREGKYQLSAQAYGKSLEFYRQRAWYDRLSATYQEIAEAWACTDDPERHLHTANAWLAATGAGMRCHEQDTHNPDPLSTAPEAFKTFEKEAAEKNYEKAVAAWAAAGTPEIAQGIATALSKFADECTANGWDALAGCAYRDLGLQMQAVAAFTKAAGRYWRDNALGDAARCRSEAGKCHMKGESYGHAAALFTEAAETYGLDNAWNKAAEAWQQVAKALAAAGQYEESEAALEKADAAYARLAGC</sequence>
<dbReference type="KEGG" id="pox:MB84_29445"/>
<dbReference type="InterPro" id="IPR019734">
    <property type="entry name" value="TPR_rpt"/>
</dbReference>
<reference evidence="1" key="1">
    <citation type="submission" date="2016-06" db="EMBL/GenBank/DDBJ databases">
        <title>Pandoraea oxalativorans DSM 23570 Genome Sequencing.</title>
        <authorList>
            <person name="Ee R."/>
            <person name="Lim Y.-L."/>
            <person name="Yong D."/>
            <person name="Yin W.-F."/>
            <person name="Chan K.-G."/>
        </authorList>
    </citation>
    <scope>NUCLEOTIDE SEQUENCE</scope>
    <source>
        <strain evidence="1">DSM 23570</strain>
        <plasmid evidence="1">pPO70-1</plasmid>
    </source>
</reference>
<dbReference type="Proteomes" id="UP000035050">
    <property type="component" value="Plasmid pPO70-1"/>
</dbReference>
<keyword evidence="2" id="KW-1185">Reference proteome</keyword>
<gene>
    <name evidence="1" type="ORF">MB84_29445</name>
</gene>
<name>A0A0G3IGB0_9BURK</name>
<dbReference type="SMART" id="SM00028">
    <property type="entry name" value="TPR"/>
    <property type="match status" value="5"/>
</dbReference>
<geneLocation type="plasmid" evidence="1 2">
    <name>pPO70-1</name>
</geneLocation>
<dbReference type="InterPro" id="IPR011990">
    <property type="entry name" value="TPR-like_helical_dom_sf"/>
</dbReference>
<protein>
    <submittedName>
        <fullName evidence="1">Uncharacterized protein</fullName>
    </submittedName>
</protein>
<evidence type="ECO:0000313" key="2">
    <source>
        <dbReference type="Proteomes" id="UP000035050"/>
    </source>
</evidence>
<dbReference type="PATRIC" id="fig|573737.6.peg.5895"/>
<dbReference type="EMBL" id="CP011518">
    <property type="protein sequence ID" value="AKK24891.1"/>
    <property type="molecule type" value="Genomic_DNA"/>
</dbReference>
<accession>A0A0G3IGB0</accession>
<dbReference type="Gene3D" id="1.25.40.10">
    <property type="entry name" value="Tetratricopeptide repeat domain"/>
    <property type="match status" value="2"/>
</dbReference>
<organism evidence="1 2">
    <name type="scientific">Pandoraea oxalativorans</name>
    <dbReference type="NCBI Taxonomy" id="573737"/>
    <lineage>
        <taxon>Bacteria</taxon>
        <taxon>Pseudomonadati</taxon>
        <taxon>Pseudomonadota</taxon>
        <taxon>Betaproteobacteria</taxon>
        <taxon>Burkholderiales</taxon>
        <taxon>Burkholderiaceae</taxon>
        <taxon>Pandoraea</taxon>
    </lineage>
</organism>
<keyword evidence="1" id="KW-0614">Plasmid</keyword>
<evidence type="ECO:0000313" key="1">
    <source>
        <dbReference type="EMBL" id="AKK24891.1"/>
    </source>
</evidence>
<dbReference type="AlphaFoldDB" id="A0A0G3IGB0"/>
<dbReference type="SUPFAM" id="SSF48452">
    <property type="entry name" value="TPR-like"/>
    <property type="match status" value="3"/>
</dbReference>
<proteinExistence type="predicted"/>